<evidence type="ECO:0000313" key="2">
    <source>
        <dbReference type="EMBL" id="MFC5470696.1"/>
    </source>
</evidence>
<comment type="caution">
    <text evidence="2">The sequence shown here is derived from an EMBL/GenBank/DDBJ whole genome shotgun (WGS) entry which is preliminary data.</text>
</comment>
<feature type="compositionally biased region" description="Basic and acidic residues" evidence="1">
    <location>
        <begin position="1"/>
        <end position="10"/>
    </location>
</feature>
<dbReference type="Proteomes" id="UP001596105">
    <property type="component" value="Unassembled WGS sequence"/>
</dbReference>
<evidence type="ECO:0008006" key="4">
    <source>
        <dbReference type="Google" id="ProtNLM"/>
    </source>
</evidence>
<dbReference type="RefSeq" id="WP_209749193.1">
    <property type="nucleotide sequence ID" value="NZ_JBHSMH010000072.1"/>
</dbReference>
<reference evidence="3" key="1">
    <citation type="journal article" date="2019" name="Int. J. Syst. Evol. Microbiol.">
        <title>The Global Catalogue of Microorganisms (GCM) 10K type strain sequencing project: providing services to taxonomists for standard genome sequencing and annotation.</title>
        <authorList>
            <consortium name="The Broad Institute Genomics Platform"/>
            <consortium name="The Broad Institute Genome Sequencing Center for Infectious Disease"/>
            <person name="Wu L."/>
            <person name="Ma J."/>
        </authorList>
    </citation>
    <scope>NUCLEOTIDE SEQUENCE [LARGE SCALE GENOMIC DNA]</scope>
    <source>
        <strain evidence="3">CCUG 57113</strain>
    </source>
</reference>
<evidence type="ECO:0000313" key="3">
    <source>
        <dbReference type="Proteomes" id="UP001596105"/>
    </source>
</evidence>
<organism evidence="2 3">
    <name type="scientific">Cohnella suwonensis</name>
    <dbReference type="NCBI Taxonomy" id="696072"/>
    <lineage>
        <taxon>Bacteria</taxon>
        <taxon>Bacillati</taxon>
        <taxon>Bacillota</taxon>
        <taxon>Bacilli</taxon>
        <taxon>Bacillales</taxon>
        <taxon>Paenibacillaceae</taxon>
        <taxon>Cohnella</taxon>
    </lineage>
</organism>
<evidence type="ECO:0000256" key="1">
    <source>
        <dbReference type="SAM" id="MobiDB-lite"/>
    </source>
</evidence>
<keyword evidence="3" id="KW-1185">Reference proteome</keyword>
<gene>
    <name evidence="2" type="ORF">ACFPPD_18570</name>
</gene>
<accession>A0ABW0LZH0</accession>
<proteinExistence type="predicted"/>
<dbReference type="EMBL" id="JBHSMH010000072">
    <property type="protein sequence ID" value="MFC5470696.1"/>
    <property type="molecule type" value="Genomic_DNA"/>
</dbReference>
<feature type="region of interest" description="Disordered" evidence="1">
    <location>
        <begin position="1"/>
        <end position="54"/>
    </location>
</feature>
<feature type="compositionally biased region" description="Basic and acidic residues" evidence="1">
    <location>
        <begin position="41"/>
        <end position="54"/>
    </location>
</feature>
<sequence>MTGRNNKPDNDGPAASPGRLDQFGSKLAEDNEEEYSSALDQAERACEAENEPDH</sequence>
<name>A0ABW0LZH0_9BACL</name>
<protein>
    <recommendedName>
        <fullName evidence="4">YfhD family protein</fullName>
    </recommendedName>
</protein>